<evidence type="ECO:0000313" key="3">
    <source>
        <dbReference type="Proteomes" id="UP000000998"/>
    </source>
</evidence>
<proteinExistence type="predicted"/>
<dbReference type="GO" id="GO:0019700">
    <property type="term" value="P:organic phosphonate catabolic process"/>
    <property type="evidence" value="ECO:0007669"/>
    <property type="project" value="InterPro"/>
</dbReference>
<dbReference type="Pfam" id="PF12706">
    <property type="entry name" value="Lactamase_B_2"/>
    <property type="match status" value="1"/>
</dbReference>
<dbReference type="eggNOG" id="COG1235">
    <property type="taxonomic scope" value="Bacteria"/>
</dbReference>
<dbReference type="Gene3D" id="3.60.15.10">
    <property type="entry name" value="Ribonuclease Z/Hydroxyacylglutathione hydrolase-like"/>
    <property type="match status" value="1"/>
</dbReference>
<dbReference type="SUPFAM" id="SSF56281">
    <property type="entry name" value="Metallo-hydrolase/oxidoreductase"/>
    <property type="match status" value="1"/>
</dbReference>
<dbReference type="PANTHER" id="PTHR42663">
    <property type="entry name" value="HYDROLASE C777.06C-RELATED-RELATED"/>
    <property type="match status" value="1"/>
</dbReference>
<dbReference type="InterPro" id="IPR001279">
    <property type="entry name" value="Metallo-B-lactamas"/>
</dbReference>
<name>A1U305_MARN8</name>
<accession>A1U305</accession>
<dbReference type="Proteomes" id="UP000000998">
    <property type="component" value="Chromosome"/>
</dbReference>
<dbReference type="CDD" id="cd07736">
    <property type="entry name" value="PhnP-like_MBL-fold"/>
    <property type="match status" value="1"/>
</dbReference>
<dbReference type="KEGG" id="maq:Maqu_2297"/>
<dbReference type="STRING" id="351348.Maqu_2297"/>
<sequence>MQITFTGTAGAGGVPRYGCECAACVRARQQPEYQRRPCSALIETDKVRLLLDAGLMDIHDRFPAGRLNAIVLTHFHADHVQGLFHLRWGKGAQLPVFCPPDPDGCADLYKNSGILDFQHLEAFRPFEIGDLKITPLPLNHSKITYGYAIETASGHRFAYLTDTVGLPENSMHFLKSWGPFSMALDCSYPPKVHSPANHNDYNLALDIIDNVRPQKSWLTHLSHELDLWRIKNNCKLESNLAWAADGLIVQV</sequence>
<dbReference type="SMART" id="SM00849">
    <property type="entry name" value="Lactamase_B"/>
    <property type="match status" value="1"/>
</dbReference>
<evidence type="ECO:0000259" key="1">
    <source>
        <dbReference type="SMART" id="SM00849"/>
    </source>
</evidence>
<dbReference type="OrthoDB" id="9803916at2"/>
<gene>
    <name evidence="2" type="ordered locus">Maqu_2297</name>
</gene>
<dbReference type="NCBIfam" id="TIGR03307">
    <property type="entry name" value="PhnP"/>
    <property type="match status" value="1"/>
</dbReference>
<dbReference type="EMBL" id="CP000514">
    <property type="protein sequence ID" value="ABM19374.1"/>
    <property type="molecule type" value="Genomic_DNA"/>
</dbReference>
<organism evidence="2 3">
    <name type="scientific">Marinobacter nauticus (strain ATCC 700491 / DSM 11845 / VT8)</name>
    <name type="common">Marinobacter aquaeolei</name>
    <dbReference type="NCBI Taxonomy" id="351348"/>
    <lineage>
        <taxon>Bacteria</taxon>
        <taxon>Pseudomonadati</taxon>
        <taxon>Pseudomonadota</taxon>
        <taxon>Gammaproteobacteria</taxon>
        <taxon>Pseudomonadales</taxon>
        <taxon>Marinobacteraceae</taxon>
        <taxon>Marinobacter</taxon>
    </lineage>
</organism>
<dbReference type="GO" id="GO:0008081">
    <property type="term" value="F:phosphoric diester hydrolase activity"/>
    <property type="evidence" value="ECO:0007669"/>
    <property type="project" value="InterPro"/>
</dbReference>
<dbReference type="InterPro" id="IPR036866">
    <property type="entry name" value="RibonucZ/Hydroxyglut_hydro"/>
</dbReference>
<protein>
    <submittedName>
        <fullName evidence="2">Beta-lactamase domain protein</fullName>
    </submittedName>
</protein>
<reference evidence="3" key="1">
    <citation type="journal article" date="2011" name="Appl. Environ. Microbiol.">
        <title>Genomic potential of Marinobacter aquaeolei, a biogeochemical 'opportunitroph'.</title>
        <authorList>
            <person name="Singer E."/>
            <person name="Webb E.A."/>
            <person name="Nelson W.C."/>
            <person name="Heidelberg J.F."/>
            <person name="Ivanova N."/>
            <person name="Pati A."/>
            <person name="Edwards K.J."/>
        </authorList>
    </citation>
    <scope>NUCLEOTIDE SEQUENCE [LARGE SCALE GENOMIC DNA]</scope>
    <source>
        <strain evidence="3">ATCC 700491 / DSM 11845 / VT8</strain>
    </source>
</reference>
<dbReference type="AlphaFoldDB" id="A1U305"/>
<dbReference type="PANTHER" id="PTHR42663:SF6">
    <property type="entry name" value="HYDROLASE C777.06C-RELATED"/>
    <property type="match status" value="1"/>
</dbReference>
<evidence type="ECO:0000313" key="2">
    <source>
        <dbReference type="EMBL" id="ABM19374.1"/>
    </source>
</evidence>
<dbReference type="HOGENOM" id="CLU_044538_3_0_6"/>
<dbReference type="InterPro" id="IPR017693">
    <property type="entry name" value="Phosphonate_metab_PhnP"/>
</dbReference>
<feature type="domain" description="Metallo-beta-lactamase" evidence="1">
    <location>
        <begin position="36"/>
        <end position="223"/>
    </location>
</feature>
<dbReference type="RefSeq" id="WP_011785761.1">
    <property type="nucleotide sequence ID" value="NC_008740.1"/>
</dbReference>
<dbReference type="InterPro" id="IPR035682">
    <property type="entry name" value="PhnP_MBL"/>
</dbReference>